<dbReference type="Gene3D" id="3.30.1310.10">
    <property type="entry name" value="Nucleoid-associated protein YbaB-like domain"/>
    <property type="match status" value="1"/>
</dbReference>
<dbReference type="InterPro" id="IPR004401">
    <property type="entry name" value="YbaB/EbfC"/>
</dbReference>
<dbReference type="NCBIfam" id="TIGR00103">
    <property type="entry name" value="DNA_YbaB_EbfC"/>
    <property type="match status" value="1"/>
</dbReference>
<protein>
    <recommendedName>
        <fullName evidence="2">Nucleoid-associated protein ADH67_06890</fullName>
    </recommendedName>
</protein>
<keyword evidence="1 2" id="KW-0238">DNA-binding</keyword>
<evidence type="ECO:0000256" key="2">
    <source>
        <dbReference type="HAMAP-Rule" id="MF_00274"/>
    </source>
</evidence>
<dbReference type="GO" id="GO:0003677">
    <property type="term" value="F:DNA binding"/>
    <property type="evidence" value="ECO:0007669"/>
    <property type="project" value="UniProtKB-UniRule"/>
</dbReference>
<dbReference type="Proteomes" id="UP000214610">
    <property type="component" value="Unassembled WGS sequence"/>
</dbReference>
<dbReference type="PIRSF" id="PIRSF004555">
    <property type="entry name" value="UCP004555"/>
    <property type="match status" value="1"/>
</dbReference>
<comment type="subunit">
    <text evidence="2">Homodimer.</text>
</comment>
<name>A0A227KP41_9BURK</name>
<evidence type="ECO:0000313" key="4">
    <source>
        <dbReference type="Proteomes" id="UP000214610"/>
    </source>
</evidence>
<sequence length="108" mass="11701">MRNFGGMGQMGQMMKQAQMMQNNIKKAQELLATIDVTGEAGNGAVKVTMSCKNVCKRVEIDDSLVGSVEDKDMLEDLLTAALNDTQKKIEAEVEQKMAAATGGMKLPF</sequence>
<comment type="function">
    <text evidence="2">Binds to DNA and alters its conformation. May be involved in regulation of gene expression, nucleoid organization and DNA protection.</text>
</comment>
<comment type="caution">
    <text evidence="3">The sequence shown here is derived from an EMBL/GenBank/DDBJ whole genome shotgun (WGS) entry which is preliminary data.</text>
</comment>
<dbReference type="InterPro" id="IPR036894">
    <property type="entry name" value="YbaB-like_sf"/>
</dbReference>
<dbReference type="GO" id="GO:0043590">
    <property type="term" value="C:bacterial nucleoid"/>
    <property type="evidence" value="ECO:0007669"/>
    <property type="project" value="UniProtKB-UniRule"/>
</dbReference>
<dbReference type="PANTHER" id="PTHR33449:SF1">
    <property type="entry name" value="NUCLEOID-ASSOCIATED PROTEIN YBAB"/>
    <property type="match status" value="1"/>
</dbReference>
<dbReference type="AlphaFoldDB" id="A0A227KP41"/>
<keyword evidence="4" id="KW-1185">Reference proteome</keyword>
<comment type="similarity">
    <text evidence="2">Belongs to the YbaB/EbfC family.</text>
</comment>
<evidence type="ECO:0000256" key="1">
    <source>
        <dbReference type="ARBA" id="ARBA00023125"/>
    </source>
</evidence>
<dbReference type="HAMAP" id="MF_00274">
    <property type="entry name" value="DNA_YbaB_EbfC"/>
    <property type="match status" value="1"/>
</dbReference>
<dbReference type="EMBL" id="NHMP01000003">
    <property type="protein sequence ID" value="OXE49845.1"/>
    <property type="molecule type" value="Genomic_DNA"/>
</dbReference>
<organism evidence="3 4">
    <name type="scientific">Turicimonas muris</name>
    <dbReference type="NCBI Taxonomy" id="1796652"/>
    <lineage>
        <taxon>Bacteria</taxon>
        <taxon>Pseudomonadati</taxon>
        <taxon>Pseudomonadota</taxon>
        <taxon>Betaproteobacteria</taxon>
        <taxon>Burkholderiales</taxon>
        <taxon>Sutterellaceae</taxon>
        <taxon>Turicimonas</taxon>
    </lineage>
</organism>
<gene>
    <name evidence="3" type="ORF">ADH67_06890</name>
</gene>
<keyword evidence="2" id="KW-0963">Cytoplasm</keyword>
<dbReference type="GO" id="GO:0005829">
    <property type="term" value="C:cytosol"/>
    <property type="evidence" value="ECO:0007669"/>
    <property type="project" value="TreeGrafter"/>
</dbReference>
<comment type="subcellular location">
    <subcellularLocation>
        <location evidence="2">Cytoplasm</location>
        <location evidence="2">Nucleoid</location>
    </subcellularLocation>
</comment>
<dbReference type="Pfam" id="PF02575">
    <property type="entry name" value="YbaB_DNA_bd"/>
    <property type="match status" value="1"/>
</dbReference>
<accession>A0A227KP41</accession>
<evidence type="ECO:0000313" key="3">
    <source>
        <dbReference type="EMBL" id="OXE49845.1"/>
    </source>
</evidence>
<reference evidence="4" key="1">
    <citation type="submission" date="2017-05" db="EMBL/GenBank/DDBJ databases">
        <title>Improved OligoMM genomes.</title>
        <authorList>
            <person name="Garzetti D."/>
        </authorList>
    </citation>
    <scope>NUCLEOTIDE SEQUENCE [LARGE SCALE GENOMIC DNA]</scope>
    <source>
        <strain evidence="4">YL45</strain>
    </source>
</reference>
<dbReference type="PANTHER" id="PTHR33449">
    <property type="entry name" value="NUCLEOID-ASSOCIATED PROTEIN YBAB"/>
    <property type="match status" value="1"/>
</dbReference>
<proteinExistence type="inferred from homology"/>
<dbReference type="SUPFAM" id="SSF82607">
    <property type="entry name" value="YbaB-like"/>
    <property type="match status" value="1"/>
</dbReference>